<dbReference type="OrthoDB" id="198115at2"/>
<dbReference type="Gene3D" id="3.40.50.300">
    <property type="entry name" value="P-loop containing nucleotide triphosphate hydrolases"/>
    <property type="match status" value="1"/>
</dbReference>
<comment type="caution">
    <text evidence="1">The sequence shown here is derived from an EMBL/GenBank/DDBJ whole genome shotgun (WGS) entry which is preliminary data.</text>
</comment>
<evidence type="ECO:0000313" key="2">
    <source>
        <dbReference type="Proteomes" id="UP000319769"/>
    </source>
</evidence>
<evidence type="ECO:0000313" key="1">
    <source>
        <dbReference type="EMBL" id="KAA9164906.1"/>
    </source>
</evidence>
<dbReference type="Proteomes" id="UP000319769">
    <property type="component" value="Unassembled WGS sequence"/>
</dbReference>
<protein>
    <submittedName>
        <fullName evidence="1">AAA family ATPase</fullName>
    </submittedName>
</protein>
<dbReference type="SUPFAM" id="SSF52540">
    <property type="entry name" value="P-loop containing nucleoside triphosphate hydrolases"/>
    <property type="match status" value="1"/>
</dbReference>
<dbReference type="Pfam" id="PF13238">
    <property type="entry name" value="AAA_18"/>
    <property type="match status" value="1"/>
</dbReference>
<dbReference type="RefSeq" id="WP_144746520.1">
    <property type="nucleotide sequence ID" value="NZ_VMNW02000006.1"/>
</dbReference>
<proteinExistence type="predicted"/>
<name>A0A5N0VF12_9PSEU</name>
<dbReference type="InterPro" id="IPR027417">
    <property type="entry name" value="P-loop_NTPase"/>
</dbReference>
<organism evidence="1 2">
    <name type="scientific">Amycolatopsis acidicola</name>
    <dbReference type="NCBI Taxonomy" id="2596893"/>
    <lineage>
        <taxon>Bacteria</taxon>
        <taxon>Bacillati</taxon>
        <taxon>Actinomycetota</taxon>
        <taxon>Actinomycetes</taxon>
        <taxon>Pseudonocardiales</taxon>
        <taxon>Pseudonocardiaceae</taxon>
        <taxon>Amycolatopsis</taxon>
    </lineage>
</organism>
<dbReference type="AlphaFoldDB" id="A0A5N0VF12"/>
<dbReference type="EMBL" id="VMNW02000006">
    <property type="protein sequence ID" value="KAA9164906.1"/>
    <property type="molecule type" value="Genomic_DNA"/>
</dbReference>
<sequence>MLDPRICPACGDRADVPLVESARRLCARCGHRWPFRRLPLFALTGPSGAGKSTVGPELAERLGGAAVVLEQDVLWTAGLRDDVDGHPAFRAAWLRLAAMIHQNGKPVVLCGTVVPPEFERLPERSLFTKIHYLALVASPDELARRLRARPAWREWDEPRIAETLEFSEWLRATTFDPPVRLFDTTKADLAAAVDNAEAWFRENFPGNPGYNGQTYLDVGSSSQSS</sequence>
<accession>A0A5N0VF12</accession>
<reference evidence="1" key="1">
    <citation type="submission" date="2019-09" db="EMBL/GenBank/DDBJ databases">
        <authorList>
            <person name="Teo W.F.A."/>
            <person name="Duangmal K."/>
        </authorList>
    </citation>
    <scope>NUCLEOTIDE SEQUENCE [LARGE SCALE GENOMIC DNA]</scope>
    <source>
        <strain evidence="1">K81G1</strain>
    </source>
</reference>
<gene>
    <name evidence="1" type="ORF">FPZ12_006505</name>
</gene>
<keyword evidence="2" id="KW-1185">Reference proteome</keyword>